<feature type="compositionally biased region" description="Basic and acidic residues" evidence="2">
    <location>
        <begin position="915"/>
        <end position="926"/>
    </location>
</feature>
<organism evidence="4 5">
    <name type="scientific">Mytilus edulis</name>
    <name type="common">Blue mussel</name>
    <dbReference type="NCBI Taxonomy" id="6550"/>
    <lineage>
        <taxon>Eukaryota</taxon>
        <taxon>Metazoa</taxon>
        <taxon>Spiralia</taxon>
        <taxon>Lophotrochozoa</taxon>
        <taxon>Mollusca</taxon>
        <taxon>Bivalvia</taxon>
        <taxon>Autobranchia</taxon>
        <taxon>Pteriomorphia</taxon>
        <taxon>Mytilida</taxon>
        <taxon>Mytiloidea</taxon>
        <taxon>Mytilidae</taxon>
        <taxon>Mytilinae</taxon>
        <taxon>Mytilus</taxon>
    </lineage>
</organism>
<feature type="region of interest" description="Disordered" evidence="2">
    <location>
        <begin position="630"/>
        <end position="713"/>
    </location>
</feature>
<dbReference type="PROSITE" id="PS50010">
    <property type="entry name" value="DH_2"/>
    <property type="match status" value="1"/>
</dbReference>
<evidence type="ECO:0000313" key="4">
    <source>
        <dbReference type="EMBL" id="CAG2228779.1"/>
    </source>
</evidence>
<name>A0A8S3T5P4_MYTED</name>
<dbReference type="AlphaFoldDB" id="A0A8S3T5P4"/>
<gene>
    <name evidence="4" type="ORF">MEDL_41689</name>
</gene>
<feature type="compositionally biased region" description="Polar residues" evidence="2">
    <location>
        <begin position="188"/>
        <end position="203"/>
    </location>
</feature>
<protein>
    <recommendedName>
        <fullName evidence="3">DH domain-containing protein</fullName>
    </recommendedName>
</protein>
<feature type="region of interest" description="Disordered" evidence="2">
    <location>
        <begin position="502"/>
        <end position="555"/>
    </location>
</feature>
<evidence type="ECO:0000256" key="1">
    <source>
        <dbReference type="SAM" id="Coils"/>
    </source>
</evidence>
<dbReference type="Gene3D" id="1.20.900.10">
    <property type="entry name" value="Dbl homology (DH) domain"/>
    <property type="match status" value="1"/>
</dbReference>
<dbReference type="GO" id="GO:0005085">
    <property type="term" value="F:guanyl-nucleotide exchange factor activity"/>
    <property type="evidence" value="ECO:0007669"/>
    <property type="project" value="InterPro"/>
</dbReference>
<dbReference type="CDD" id="cd00160">
    <property type="entry name" value="RhoGEF"/>
    <property type="match status" value="1"/>
</dbReference>
<keyword evidence="5" id="KW-1185">Reference proteome</keyword>
<dbReference type="InterPro" id="IPR000219">
    <property type="entry name" value="DH_dom"/>
</dbReference>
<sequence>MGVKGIHERSGSTEIWCIFRAPDVKRTCKCQTGPISDPDTEDFGCQVELEDMDESFQLADTSFCSMKSTANMDQGELAEQLALVQEMVQEMKHGFSSAMEELAKIQFGDQKLQQQMTSERDQHELEVKDLTGAVNLLREDIKSFSSQLNEVSDTQKNLEEKVNSMEWKNKNFIKEELERLGISDKNRSSPAPSRNKRSPSPTKDVSPMVHPYLASLQQQQQKNVEEDNQSITALACKSLNLSQALHEKCLHLDMSVSTSDEEEAVRMSKMPPFPVAVKESSYYQETHPFAPQKIPPHEQLMEEVQREKIAQEMVDAEKSYCSHLWTIIDGYMNTLRQEELMSSRELSEMFPPVIPHIYEQHCIMLRKMEERLLKWKYSGIMGDLYVRLTDPQNIDGLALYKDYITEFPSVINSMNLWFAQSARFRDIMRSSCLASSSIVPLLLAPLQQIPKYSLLIKNMLKFTSSDHPDRYYLESSLSRLKNFLNTMNDDLEGAMQFLNIGKPPISRSRDSGNSVRSQSSGSSCEANRVSSARDSGIHSNGEDMGRHAASPATTRRYVLQVLRDRREREQTGEHFHNGPALNPMRPNVHAFGSHPDLSGPEYHDYFGNVRHVPAYMPYQNGQKMYSSLTKIPTKSPERGQDKPARKIKIRKRPDSQKSLPLPNSNYLRPLTPHLPMGGLSSRDSFDDQAVPRKKQPSRRQMRPASSIDFSHADIERREMFAKSFTNSGNFNQEDSYQRGRNEFSPEIYERKESHQEKLYRQSQLNSPRGQPGEGRARNDLHMSLQKLLAERQKADLDKQRQDNYEENHPYANDPPFRPLASSSVEENIDINNEPPKLPPKNAEQVEDYGIFGDDDEEEEEDEDDYEYDDDYRDRKPVPENQNVSRLQEVLENSDTSSPEPVTIESEQSVSQSRSKHYEMDSDHEEQSLTESLSLDHTISGSSTHDQNLSGKGEESEKLSSEERSTKRDRKMRPENLVPMKPERRKTVASTNPMEVKSEEINSESERRHSFVQGQKPPEEFRKPDTINSESDKNQLSIFSGDSDKRMTKPLSLKARQMDAFNIAPPKEATFSASQLRSRQGTARKLPQVNGRFSVPVFDSNYKSKIPTPPLSPTDSKSSKTGSVKETKIPVYSPLKKKGEKSSTENISRSTEDVSKLKKKSHFKDSIKSFFGRKRPGNAEDSGNFEFTGKYKFKDLSSSTNDLWMGGFDNVIDIDIAEDNNTIYHEEFLSTFPRTASANRNPPPYNYFVEEPCSAV</sequence>
<feature type="compositionally biased region" description="Polar residues" evidence="2">
    <location>
        <begin position="879"/>
        <end position="912"/>
    </location>
</feature>
<dbReference type="OrthoDB" id="245697at2759"/>
<reference evidence="4" key="1">
    <citation type="submission" date="2021-03" db="EMBL/GenBank/DDBJ databases">
        <authorList>
            <person name="Bekaert M."/>
        </authorList>
    </citation>
    <scope>NUCLEOTIDE SEQUENCE</scope>
</reference>
<evidence type="ECO:0000313" key="5">
    <source>
        <dbReference type="Proteomes" id="UP000683360"/>
    </source>
</evidence>
<dbReference type="InterPro" id="IPR042849">
    <property type="entry name" value="ARHGEF33"/>
</dbReference>
<feature type="compositionally biased region" description="Basic and acidic residues" evidence="2">
    <location>
        <begin position="995"/>
        <end position="1008"/>
    </location>
</feature>
<evidence type="ECO:0000259" key="3">
    <source>
        <dbReference type="PROSITE" id="PS50010"/>
    </source>
</evidence>
<feature type="compositionally biased region" description="Basic and acidic residues" evidence="2">
    <location>
        <begin position="1016"/>
        <end position="1032"/>
    </location>
</feature>
<keyword evidence="1" id="KW-0175">Coiled coil</keyword>
<dbReference type="Proteomes" id="UP000683360">
    <property type="component" value="Unassembled WGS sequence"/>
</dbReference>
<accession>A0A8S3T5P4</accession>
<dbReference type="InterPro" id="IPR035899">
    <property type="entry name" value="DBL_dom_sf"/>
</dbReference>
<dbReference type="Pfam" id="PF00621">
    <property type="entry name" value="RhoGEF"/>
    <property type="match status" value="1"/>
</dbReference>
<feature type="region of interest" description="Disordered" evidence="2">
    <location>
        <begin position="793"/>
        <end position="1046"/>
    </location>
</feature>
<feature type="compositionally biased region" description="Polar residues" evidence="2">
    <location>
        <begin position="1112"/>
        <end position="1121"/>
    </location>
</feature>
<feature type="compositionally biased region" description="Basic and acidic residues" evidence="2">
    <location>
        <begin position="635"/>
        <end position="644"/>
    </location>
</feature>
<feature type="domain" description="DH" evidence="3">
    <location>
        <begin position="305"/>
        <end position="490"/>
    </location>
</feature>
<dbReference type="PANTHER" id="PTHR46944:SF1">
    <property type="entry name" value="RHO GUANINE NUCLEOTIDE EXCHANGE FACTOR 33"/>
    <property type="match status" value="1"/>
</dbReference>
<feature type="compositionally biased region" description="Acidic residues" evidence="2">
    <location>
        <begin position="852"/>
        <end position="870"/>
    </location>
</feature>
<dbReference type="SMART" id="SM00325">
    <property type="entry name" value="RhoGEF"/>
    <property type="match status" value="1"/>
</dbReference>
<feature type="compositionally biased region" description="Polar residues" evidence="2">
    <location>
        <begin position="524"/>
        <end position="533"/>
    </location>
</feature>
<feature type="compositionally biased region" description="Low complexity" evidence="2">
    <location>
        <begin position="511"/>
        <end position="523"/>
    </location>
</feature>
<proteinExistence type="predicted"/>
<dbReference type="PANTHER" id="PTHR46944">
    <property type="entry name" value="RHO GUANINE NUCLEOTIDE EXCHANGE FACTOR 33"/>
    <property type="match status" value="1"/>
</dbReference>
<feature type="compositionally biased region" description="Basic residues" evidence="2">
    <location>
        <begin position="691"/>
        <end position="701"/>
    </location>
</feature>
<feature type="region of interest" description="Disordered" evidence="2">
    <location>
        <begin position="1098"/>
        <end position="1154"/>
    </location>
</feature>
<feature type="compositionally biased region" description="Polar residues" evidence="2">
    <location>
        <begin position="656"/>
        <end position="666"/>
    </location>
</feature>
<feature type="coiled-coil region" evidence="1">
    <location>
        <begin position="120"/>
        <end position="175"/>
    </location>
</feature>
<feature type="compositionally biased region" description="Polar residues" evidence="2">
    <location>
        <begin position="928"/>
        <end position="947"/>
    </location>
</feature>
<feature type="compositionally biased region" description="Basic and acidic residues" evidence="2">
    <location>
        <begin position="951"/>
        <end position="965"/>
    </location>
</feature>
<dbReference type="EMBL" id="CAJPWZ010002003">
    <property type="protein sequence ID" value="CAG2228779.1"/>
    <property type="molecule type" value="Genomic_DNA"/>
</dbReference>
<feature type="region of interest" description="Disordered" evidence="2">
    <location>
        <begin position="179"/>
        <end position="207"/>
    </location>
</feature>
<feature type="compositionally biased region" description="Basic and acidic residues" evidence="2">
    <location>
        <begin position="793"/>
        <end position="808"/>
    </location>
</feature>
<feature type="region of interest" description="Disordered" evidence="2">
    <location>
        <begin position="751"/>
        <end position="776"/>
    </location>
</feature>
<dbReference type="SUPFAM" id="SSF48065">
    <property type="entry name" value="DBL homology domain (DH-domain)"/>
    <property type="match status" value="1"/>
</dbReference>
<comment type="caution">
    <text evidence="4">The sequence shown here is derived from an EMBL/GenBank/DDBJ whole genome shotgun (WGS) entry which is preliminary data.</text>
</comment>
<evidence type="ECO:0000256" key="2">
    <source>
        <dbReference type="SAM" id="MobiDB-lite"/>
    </source>
</evidence>